<evidence type="ECO:0000313" key="2">
    <source>
        <dbReference type="EMBL" id="TKD50230.1"/>
    </source>
</evidence>
<accession>A0A4U1L1Z2</accession>
<organism evidence="2 3">
    <name type="scientific">Sphingomonas baiyangensis</name>
    <dbReference type="NCBI Taxonomy" id="2572576"/>
    <lineage>
        <taxon>Bacteria</taxon>
        <taxon>Pseudomonadati</taxon>
        <taxon>Pseudomonadota</taxon>
        <taxon>Alphaproteobacteria</taxon>
        <taxon>Sphingomonadales</taxon>
        <taxon>Sphingomonadaceae</taxon>
        <taxon>Sphingomonas</taxon>
    </lineage>
</organism>
<feature type="transmembrane region" description="Helical" evidence="1">
    <location>
        <begin position="20"/>
        <end position="40"/>
    </location>
</feature>
<dbReference type="AlphaFoldDB" id="A0A4U1L1Z2"/>
<keyword evidence="1" id="KW-0472">Membrane</keyword>
<proteinExistence type="predicted"/>
<comment type="caution">
    <text evidence="2">The sequence shown here is derived from an EMBL/GenBank/DDBJ whole genome shotgun (WGS) entry which is preliminary data.</text>
</comment>
<reference evidence="2 3" key="1">
    <citation type="submission" date="2019-04" db="EMBL/GenBank/DDBJ databases">
        <authorList>
            <person name="Yang Y."/>
            <person name="Wei D."/>
        </authorList>
    </citation>
    <scope>NUCLEOTIDE SEQUENCE [LARGE SCALE GENOMIC DNA]</scope>
    <source>
        <strain evidence="2 3">L-1-4w-11</strain>
    </source>
</reference>
<evidence type="ECO:0000256" key="1">
    <source>
        <dbReference type="SAM" id="Phobius"/>
    </source>
</evidence>
<keyword evidence="1" id="KW-1133">Transmembrane helix</keyword>
<name>A0A4U1L1Z2_9SPHN</name>
<gene>
    <name evidence="2" type="ORF">FBR43_05265</name>
</gene>
<keyword evidence="3" id="KW-1185">Reference proteome</keyword>
<sequence>MTPTRAYDLSQYINDDFKYVFAFIGFDMTAATFSLAVALYPGGPVLIDADAFDYSVLEVATDDAGFAISQVEVFAPKATFPTVYADNAEDYPTGAHVPLYYDLKVSSLPGDVGTPAETTLLYGQFILKGTVND</sequence>
<keyword evidence="1" id="KW-0812">Transmembrane</keyword>
<dbReference type="RefSeq" id="WP_136942173.1">
    <property type="nucleotide sequence ID" value="NZ_SWKR01000002.1"/>
</dbReference>
<dbReference type="Proteomes" id="UP000309138">
    <property type="component" value="Unassembled WGS sequence"/>
</dbReference>
<evidence type="ECO:0000313" key="3">
    <source>
        <dbReference type="Proteomes" id="UP000309138"/>
    </source>
</evidence>
<protein>
    <submittedName>
        <fullName evidence="2">Uncharacterized protein</fullName>
    </submittedName>
</protein>
<dbReference type="EMBL" id="SWKR01000002">
    <property type="protein sequence ID" value="TKD50230.1"/>
    <property type="molecule type" value="Genomic_DNA"/>
</dbReference>